<dbReference type="Pfam" id="PF01988">
    <property type="entry name" value="VIT1"/>
    <property type="match status" value="1"/>
</dbReference>
<dbReference type="GO" id="GO:0012505">
    <property type="term" value="C:endomembrane system"/>
    <property type="evidence" value="ECO:0007669"/>
    <property type="project" value="UniProtKB-SubCell"/>
</dbReference>
<dbReference type="InterPro" id="IPR008217">
    <property type="entry name" value="Ccc1_fam"/>
</dbReference>
<keyword evidence="8" id="KW-1185">Reference proteome</keyword>
<keyword evidence="2 6" id="KW-0812">Transmembrane</keyword>
<dbReference type="RefSeq" id="WP_146432012.1">
    <property type="nucleotide sequence ID" value="NZ_VIGV01000002.1"/>
</dbReference>
<accession>A0A5C5RNM9</accession>
<keyword evidence="4 6" id="KW-0472">Membrane</keyword>
<feature type="transmembrane region" description="Helical" evidence="6">
    <location>
        <begin position="195"/>
        <end position="212"/>
    </location>
</feature>
<evidence type="ECO:0000256" key="6">
    <source>
        <dbReference type="SAM" id="Phobius"/>
    </source>
</evidence>
<feature type="region of interest" description="Disordered" evidence="5">
    <location>
        <begin position="1"/>
        <end position="28"/>
    </location>
</feature>
<evidence type="ECO:0000256" key="2">
    <source>
        <dbReference type="ARBA" id="ARBA00022692"/>
    </source>
</evidence>
<evidence type="ECO:0000256" key="1">
    <source>
        <dbReference type="ARBA" id="ARBA00004127"/>
    </source>
</evidence>
<evidence type="ECO:0000256" key="5">
    <source>
        <dbReference type="SAM" id="MobiDB-lite"/>
    </source>
</evidence>
<reference evidence="7 8" key="1">
    <citation type="submission" date="2019-06" db="EMBL/GenBank/DDBJ databases">
        <authorList>
            <person name="Teng J.L.L."/>
            <person name="Lee H.H."/>
            <person name="Lau S.K.P."/>
            <person name="Woo P.C.Y."/>
        </authorList>
    </citation>
    <scope>NUCLEOTIDE SEQUENCE [LARGE SCALE GENOMIC DNA]</scope>
    <source>
        <strain evidence="7 8">HKU70</strain>
    </source>
</reference>
<dbReference type="PANTHER" id="PTHR31851">
    <property type="entry name" value="FE(2+)/MN(2+) TRANSPORTER PCL1"/>
    <property type="match status" value="1"/>
</dbReference>
<dbReference type="Proteomes" id="UP000319792">
    <property type="component" value="Unassembled WGS sequence"/>
</dbReference>
<sequence>MTDRIGEGAGTNEDSTPSDGGHEFEPHHDAVGDKLNWLRAGVLGANDGLISTAGIVIGVAAATGESSAILTAGIAGLTAGAVSMALGEYVSVSTQRDTEVALIAKERTELTEMPEDELAELEGIYRAKGLSPETARRVAEELTAHDPLQAHLDAELGIDQDSLTSPVAAAVSSAISFSVGAAIPILASLVQTQRILAIVVSVLVGLALTGYVSARLGDADVRRATARVVLGGLIAMAVTYVVGKLLGTTGIA</sequence>
<reference evidence="7 8" key="2">
    <citation type="submission" date="2019-08" db="EMBL/GenBank/DDBJ databases">
        <title>Tsukamurella conjunctivitidis sp. nov., Tsukamurella assacharolytica sp. nov. and Tsukamurella sputae sp. nov. isolated from patients with conjunctivitis, bacteraemia (lymphoma) and respiratory infection (sputum) in Hong Kong.</title>
        <authorList>
            <person name="Fok K.M.N."/>
            <person name="Fong J.Y.H."/>
        </authorList>
    </citation>
    <scope>NUCLEOTIDE SEQUENCE [LARGE SCALE GENOMIC DNA]</scope>
    <source>
        <strain evidence="7 8">HKU70</strain>
    </source>
</reference>
<comment type="subcellular location">
    <subcellularLocation>
        <location evidence="1">Endomembrane system</location>
        <topology evidence="1">Multi-pass membrane protein</topology>
    </subcellularLocation>
</comment>
<evidence type="ECO:0000256" key="4">
    <source>
        <dbReference type="ARBA" id="ARBA00023136"/>
    </source>
</evidence>
<evidence type="ECO:0000313" key="8">
    <source>
        <dbReference type="Proteomes" id="UP000319792"/>
    </source>
</evidence>
<feature type="transmembrane region" description="Helical" evidence="6">
    <location>
        <begin position="224"/>
        <end position="243"/>
    </location>
</feature>
<feature type="transmembrane region" description="Helical" evidence="6">
    <location>
        <begin position="167"/>
        <end position="189"/>
    </location>
</feature>
<keyword evidence="3 6" id="KW-1133">Transmembrane helix</keyword>
<protein>
    <submittedName>
        <fullName evidence="7">VIT family protein</fullName>
    </submittedName>
</protein>
<dbReference type="OrthoDB" id="188924at2"/>
<proteinExistence type="predicted"/>
<organism evidence="7 8">
    <name type="scientific">Tsukamurella sputi</name>
    <dbReference type="NCBI Taxonomy" id="2591848"/>
    <lineage>
        <taxon>Bacteria</taxon>
        <taxon>Bacillati</taxon>
        <taxon>Actinomycetota</taxon>
        <taxon>Actinomycetes</taxon>
        <taxon>Mycobacteriales</taxon>
        <taxon>Tsukamurellaceae</taxon>
        <taxon>Tsukamurella</taxon>
    </lineage>
</organism>
<dbReference type="CDD" id="cd02432">
    <property type="entry name" value="Nodulin-21_like_1"/>
    <property type="match status" value="1"/>
</dbReference>
<dbReference type="AlphaFoldDB" id="A0A5C5RNM9"/>
<comment type="caution">
    <text evidence="7">The sequence shown here is derived from an EMBL/GenBank/DDBJ whole genome shotgun (WGS) entry which is preliminary data.</text>
</comment>
<dbReference type="GO" id="GO:0030026">
    <property type="term" value="P:intracellular manganese ion homeostasis"/>
    <property type="evidence" value="ECO:0007669"/>
    <property type="project" value="InterPro"/>
</dbReference>
<gene>
    <name evidence="7" type="ORF">FK268_05460</name>
</gene>
<dbReference type="GO" id="GO:0005384">
    <property type="term" value="F:manganese ion transmembrane transporter activity"/>
    <property type="evidence" value="ECO:0007669"/>
    <property type="project" value="InterPro"/>
</dbReference>
<evidence type="ECO:0000256" key="3">
    <source>
        <dbReference type="ARBA" id="ARBA00022989"/>
    </source>
</evidence>
<evidence type="ECO:0000313" key="7">
    <source>
        <dbReference type="EMBL" id="TWS24699.1"/>
    </source>
</evidence>
<dbReference type="EMBL" id="VIGV01000002">
    <property type="protein sequence ID" value="TWS24699.1"/>
    <property type="molecule type" value="Genomic_DNA"/>
</dbReference>
<name>A0A5C5RNM9_9ACTN</name>